<dbReference type="PANTHER" id="PTHR43591">
    <property type="entry name" value="METHYLTRANSFERASE"/>
    <property type="match status" value="1"/>
</dbReference>
<sequence length="189" mass="21177">MQVLNEEEYLCAYGSLRDLFHMTVPNRSAEILDVACGTSMLLRGLSNDGYTCLTGLDHDQLVLDWAQINIRAKIDWVCGEAWNPPFPPNTFDCIITKGLFNMSLVLGDICTAVDIIHSIHTLLKPGGIFFTIVELPADLLQPLFLNTALDWNMIEFRTEVLQGDYVSDKAHGLGQFVIAILQKRRFTSS</sequence>
<keyword evidence="2" id="KW-0808">Transferase</keyword>
<dbReference type="Proteomes" id="UP000315496">
    <property type="component" value="Chromosome 2"/>
</dbReference>
<dbReference type="SUPFAM" id="SSF53335">
    <property type="entry name" value="S-adenosyl-L-methionine-dependent methyltransferases"/>
    <property type="match status" value="1"/>
</dbReference>
<dbReference type="EMBL" id="VDLU01000002">
    <property type="protein sequence ID" value="TNJ28170.1"/>
    <property type="molecule type" value="Genomic_DNA"/>
</dbReference>
<evidence type="ECO:0000313" key="3">
    <source>
        <dbReference type="Proteomes" id="UP000315496"/>
    </source>
</evidence>
<comment type="caution">
    <text evidence="2">The sequence shown here is derived from an EMBL/GenBank/DDBJ whole genome shotgun (WGS) entry which is preliminary data.</text>
</comment>
<dbReference type="OrthoDB" id="411785at2759"/>
<evidence type="ECO:0000259" key="1">
    <source>
        <dbReference type="Pfam" id="PF13649"/>
    </source>
</evidence>
<protein>
    <submittedName>
        <fullName evidence="2">Methyltransferase domain-containing protein</fullName>
    </submittedName>
</protein>
<proteinExistence type="predicted"/>
<dbReference type="InterPro" id="IPR041698">
    <property type="entry name" value="Methyltransf_25"/>
</dbReference>
<dbReference type="CDD" id="cd02440">
    <property type="entry name" value="AdoMet_MTases"/>
    <property type="match status" value="1"/>
</dbReference>
<feature type="domain" description="Methyltransferase" evidence="1">
    <location>
        <begin position="31"/>
        <end position="127"/>
    </location>
</feature>
<dbReference type="VEuPathDB" id="GiardiaDB:GMRT_15246"/>
<accession>A0A4Z1SR35</accession>
<dbReference type="GO" id="GO:0032259">
    <property type="term" value="P:methylation"/>
    <property type="evidence" value="ECO:0007669"/>
    <property type="project" value="UniProtKB-KW"/>
</dbReference>
<keyword evidence="2" id="KW-0489">Methyltransferase</keyword>
<dbReference type="InterPro" id="IPR029063">
    <property type="entry name" value="SAM-dependent_MTases_sf"/>
</dbReference>
<reference evidence="2 3" key="1">
    <citation type="submission" date="2019-05" db="EMBL/GenBank/DDBJ databases">
        <title>The compact genome of Giardia muris reveals important steps in the evolution of intestinal protozoan parasites.</title>
        <authorList>
            <person name="Xu F."/>
            <person name="Jimenez-Gonzalez A."/>
            <person name="Einarsson E."/>
            <person name="Astvaldsson A."/>
            <person name="Peirasmaki D."/>
            <person name="Eckmann L."/>
            <person name="Andersson J.O."/>
            <person name="Svard S.G."/>
            <person name="Jerlstrom-Hultqvist J."/>
        </authorList>
    </citation>
    <scope>NUCLEOTIDE SEQUENCE [LARGE SCALE GENOMIC DNA]</scope>
    <source>
        <strain evidence="2 3">Roberts-Thomson</strain>
    </source>
</reference>
<evidence type="ECO:0000313" key="2">
    <source>
        <dbReference type="EMBL" id="TNJ28170.1"/>
    </source>
</evidence>
<dbReference type="AlphaFoldDB" id="A0A4Z1SR35"/>
<dbReference type="GO" id="GO:0008168">
    <property type="term" value="F:methyltransferase activity"/>
    <property type="evidence" value="ECO:0007669"/>
    <property type="project" value="UniProtKB-KW"/>
</dbReference>
<organism evidence="2 3">
    <name type="scientific">Giardia muris</name>
    <dbReference type="NCBI Taxonomy" id="5742"/>
    <lineage>
        <taxon>Eukaryota</taxon>
        <taxon>Metamonada</taxon>
        <taxon>Diplomonadida</taxon>
        <taxon>Hexamitidae</taxon>
        <taxon>Giardiinae</taxon>
        <taxon>Giardia</taxon>
    </lineage>
</organism>
<dbReference type="Gene3D" id="3.40.50.150">
    <property type="entry name" value="Vaccinia Virus protein VP39"/>
    <property type="match status" value="1"/>
</dbReference>
<name>A0A4Z1SR35_GIAMU</name>
<gene>
    <name evidence="2" type="ORF">GMRT_15246</name>
</gene>
<keyword evidence="3" id="KW-1185">Reference proteome</keyword>
<dbReference type="Pfam" id="PF13649">
    <property type="entry name" value="Methyltransf_25"/>
    <property type="match status" value="1"/>
</dbReference>